<dbReference type="Proteomes" id="UP001049518">
    <property type="component" value="Chromosome"/>
</dbReference>
<keyword evidence="2" id="KW-1185">Reference proteome</keyword>
<dbReference type="EMBL" id="CP059572">
    <property type="protein sequence ID" value="QXJ22430.1"/>
    <property type="molecule type" value="Genomic_DNA"/>
</dbReference>
<proteinExistence type="predicted"/>
<name>A0ABX8QUG8_9ACTN</name>
<reference evidence="1" key="1">
    <citation type="submission" date="2020-07" db="EMBL/GenBank/DDBJ databases">
        <authorList>
            <person name="Tarantini F.S."/>
            <person name="Hong K.W."/>
            <person name="Chan K.G."/>
        </authorList>
    </citation>
    <scope>NUCLEOTIDE SEQUENCE</scope>
    <source>
        <strain evidence="1">32-07</strain>
    </source>
</reference>
<sequence length="874" mass="95108">MVQVTAGWALFGKRPGSSDDYGVLNSSREPFTKAGFARILRRYGLGTPPAHRTGEGALPWVTISWVGEAPDRHLGMSVEDWTEHRDGSGRPVAFTKYICVPYQEVEAAPVSYGALYRELLRLDLPMDGEPPGGASGGRVTLVPPEYSPADLARDIDRFDRDKVMRTAALLLDGRVDVVHAGEASLQDRLAFLDAVAALLPYGYRADFTGATWATGTADKIRLAFTRRARDGAREVSWRGPAEPARLSQTAEDYLRLLNGLLRRNRDLSWLVGYLAAGGEPRDFGEPAHALRRLADVEWPREVARAAASNAPGAAGEARRLLRGPRLQEIGPADQGRVLACLIRDGRPDDLPLVEERWDQAAATGGTELTEALAQAAAGLLWREDPDGRVSRYASFAARRRFADPFLAGLVRRGEGGRSSRAARALAAELIRDHVDPSDPSWRGSQLLVELDRDHALAAVLLASEHRGRDRTAAWATWLSGRLRDMLPPFTDLLAEREVNGAVFRGLAEGQPEWASALVRVAGRLGRLGLVLPALIGWLGERAEVSPSARDFVTVTMAELQTDDPGGRGASDALLLMSGSSPRFLEDALGRADSGVYQNGFLWAWGNRPRHGRMGTTLVNELTAALRRRPWAGSPERADGVINLARALLAHGPQDWTPLIWVLDPDPPDRELAARPAFSDLRWMLRENQAAHQPVPAGAGAPAPRMASPAPVPVGAPGTAGRLSPDAAIDEVADFYVRAASEAWSSPPTALTSILDAGRTLTAGEAYLVMRRVEDAIAHRYDQAQADRHGLQMAEAIVSGALGGDVAAEFREVLAEFATQEVEHQLRLLETLGRETWEPSERVRTRIEEIRSTLDRVAKQGRGGLFGRRRRSDDG</sequence>
<organism evidence="1 2">
    <name type="scientific">Actinomadura graeca</name>
    <dbReference type="NCBI Taxonomy" id="2750812"/>
    <lineage>
        <taxon>Bacteria</taxon>
        <taxon>Bacillati</taxon>
        <taxon>Actinomycetota</taxon>
        <taxon>Actinomycetes</taxon>
        <taxon>Streptosporangiales</taxon>
        <taxon>Thermomonosporaceae</taxon>
        <taxon>Actinomadura</taxon>
    </lineage>
</organism>
<evidence type="ECO:0000313" key="2">
    <source>
        <dbReference type="Proteomes" id="UP001049518"/>
    </source>
</evidence>
<dbReference type="RefSeq" id="WP_231335670.1">
    <property type="nucleotide sequence ID" value="NZ_CP059572.1"/>
</dbReference>
<protein>
    <submittedName>
        <fullName evidence="1">Uncharacterized protein</fullName>
    </submittedName>
</protein>
<accession>A0ABX8QUG8</accession>
<gene>
    <name evidence="1" type="ORF">AGRA3207_003426</name>
</gene>
<evidence type="ECO:0000313" key="1">
    <source>
        <dbReference type="EMBL" id="QXJ22430.1"/>
    </source>
</evidence>